<comment type="catalytic activity">
    <reaction evidence="1">
        <text>ATP + protein L-histidine = ADP + protein N-phospho-L-histidine.</text>
        <dbReference type="EC" id="2.7.13.3"/>
    </reaction>
</comment>
<reference evidence="16 17" key="1">
    <citation type="submission" date="2014-04" db="EMBL/GenBank/DDBJ databases">
        <title>Genome assembly of Hyalangium minutum DSM 14724.</title>
        <authorList>
            <person name="Sharma G."/>
            <person name="Subramanian S."/>
        </authorList>
    </citation>
    <scope>NUCLEOTIDE SEQUENCE [LARGE SCALE GENOMIC DNA]</scope>
    <source>
        <strain evidence="16 17">DSM 14724</strain>
    </source>
</reference>
<dbReference type="Gene3D" id="3.30.450.40">
    <property type="match status" value="1"/>
</dbReference>
<keyword evidence="7" id="KW-0547">Nucleotide-binding</keyword>
<dbReference type="InterPro" id="IPR036890">
    <property type="entry name" value="HATPase_C_sf"/>
</dbReference>
<dbReference type="PROSITE" id="PS50109">
    <property type="entry name" value="HIS_KIN"/>
    <property type="match status" value="1"/>
</dbReference>
<dbReference type="Pfam" id="PF08448">
    <property type="entry name" value="PAS_4"/>
    <property type="match status" value="1"/>
</dbReference>
<evidence type="ECO:0000313" key="17">
    <source>
        <dbReference type="Proteomes" id="UP000028725"/>
    </source>
</evidence>
<evidence type="ECO:0000256" key="6">
    <source>
        <dbReference type="ARBA" id="ARBA00022692"/>
    </source>
</evidence>
<dbReference type="RefSeq" id="WP_169787173.1">
    <property type="nucleotide sequence ID" value="NZ_JMCB01000034.1"/>
</dbReference>
<dbReference type="SMART" id="SM00388">
    <property type="entry name" value="HisKA"/>
    <property type="match status" value="1"/>
</dbReference>
<sequence>MKEPPSPLEFQDLASLLEVAEGQEQADAEHVCPELSQILESVFSSMAEAVVVADECGRTALLNPAAEQFLGQAAIGVPLAQWPEHYGLYLPDQVTLYPAEELPLARAIRGEAVDRVEIFLRSALKPSGAWVLVTTRPLRDKAGKVLGGVAVFNEVTGTRKAEEALRKSQEEYRSLYSSTPVMMHSIDQEGRLLSVSDFWLEKLGYERSEVLGRKSVEFLTPESRKYALEVVLPRYFQTGKCQDVPYRVVKKDGGEIDILLSAIAERDAQGAIVRSLAVIIDVTERKRREMAQRLLDEASRELVTSLDDEATLQRVAALAVPTVADLCVIALQAGDTSLRPVAIADVSEARARCLREFLQFHPPPADALLCPAQRCMGEPSIGIGGIGLLRHVDEADRPWEELRTLRGHRCLHVPLYARGRCLGVLCLASARWCDTDAPADLALAKELGCRVAFTLDNAQLYRKAQESIRARDEFLSIASHELKTPLTSMKLRVQQLERALAQQPPDSRLAARLSDMLPIFQGQMRRLADLVENLLDVSRINESRLDLHLEPTDLAALARLVADHLREQLDRSGCKLELEAKEPVSGEWDRLRLEQVMLNLLTNAMKYGAGRPIRLTSTLQDGRALLRVSDGGIGISHEAQRRIFERFERAASHNYGGLGLGLFITRQIVEAHHGKIWVESEPGRGATFFVELPLS</sequence>
<dbReference type="InterPro" id="IPR003594">
    <property type="entry name" value="HATPase_dom"/>
</dbReference>
<dbReference type="Gene3D" id="3.30.450.20">
    <property type="entry name" value="PAS domain"/>
    <property type="match status" value="2"/>
</dbReference>
<dbReference type="PANTHER" id="PTHR42878:SF7">
    <property type="entry name" value="SENSOR HISTIDINE KINASE GLRK"/>
    <property type="match status" value="1"/>
</dbReference>
<comment type="subcellular location">
    <subcellularLocation>
        <location evidence="2">Membrane</location>
        <topology evidence="2">Multi-pass membrane protein</topology>
    </subcellularLocation>
</comment>
<dbReference type="GO" id="GO:0000156">
    <property type="term" value="F:phosphorelay response regulator activity"/>
    <property type="evidence" value="ECO:0007669"/>
    <property type="project" value="TreeGrafter"/>
</dbReference>
<dbReference type="AlphaFoldDB" id="A0A085VTZ1"/>
<feature type="domain" description="PAC" evidence="15">
    <location>
        <begin position="114"/>
        <end position="167"/>
    </location>
</feature>
<dbReference type="Gene3D" id="1.10.287.130">
    <property type="match status" value="1"/>
</dbReference>
<dbReference type="EC" id="2.7.13.3" evidence="3"/>
<proteinExistence type="predicted"/>
<dbReference type="GO" id="GO:0016020">
    <property type="term" value="C:membrane"/>
    <property type="evidence" value="ECO:0007669"/>
    <property type="project" value="UniProtKB-SubCell"/>
</dbReference>
<keyword evidence="12" id="KW-0472">Membrane</keyword>
<dbReference type="PANTHER" id="PTHR42878">
    <property type="entry name" value="TWO-COMPONENT HISTIDINE KINASE"/>
    <property type="match status" value="1"/>
</dbReference>
<dbReference type="SMART" id="SM00086">
    <property type="entry name" value="PAC"/>
    <property type="match status" value="2"/>
</dbReference>
<keyword evidence="9" id="KW-0067">ATP-binding</keyword>
<keyword evidence="8 16" id="KW-0418">Kinase</keyword>
<dbReference type="PROSITE" id="PS50113">
    <property type="entry name" value="PAC"/>
    <property type="match status" value="2"/>
</dbReference>
<dbReference type="InterPro" id="IPR036097">
    <property type="entry name" value="HisK_dim/P_sf"/>
</dbReference>
<dbReference type="SUPFAM" id="SSF47384">
    <property type="entry name" value="Homodimeric domain of signal transducing histidine kinase"/>
    <property type="match status" value="1"/>
</dbReference>
<feature type="domain" description="PAS" evidence="14">
    <location>
        <begin position="168"/>
        <end position="239"/>
    </location>
</feature>
<dbReference type="GO" id="GO:0005524">
    <property type="term" value="F:ATP binding"/>
    <property type="evidence" value="ECO:0007669"/>
    <property type="project" value="UniProtKB-KW"/>
</dbReference>
<dbReference type="EMBL" id="JMCB01000034">
    <property type="protein sequence ID" value="KFE58904.1"/>
    <property type="molecule type" value="Genomic_DNA"/>
</dbReference>
<keyword evidence="6" id="KW-0812">Transmembrane</keyword>
<dbReference type="SUPFAM" id="SSF55781">
    <property type="entry name" value="GAF domain-like"/>
    <property type="match status" value="1"/>
</dbReference>
<evidence type="ECO:0000259" key="13">
    <source>
        <dbReference type="PROSITE" id="PS50109"/>
    </source>
</evidence>
<dbReference type="Gene3D" id="3.30.565.10">
    <property type="entry name" value="Histidine kinase-like ATPase, C-terminal domain"/>
    <property type="match status" value="1"/>
</dbReference>
<evidence type="ECO:0000256" key="8">
    <source>
        <dbReference type="ARBA" id="ARBA00022777"/>
    </source>
</evidence>
<evidence type="ECO:0000256" key="12">
    <source>
        <dbReference type="ARBA" id="ARBA00023136"/>
    </source>
</evidence>
<evidence type="ECO:0000256" key="5">
    <source>
        <dbReference type="ARBA" id="ARBA00022679"/>
    </source>
</evidence>
<dbReference type="InterPro" id="IPR013656">
    <property type="entry name" value="PAS_4"/>
</dbReference>
<evidence type="ECO:0000256" key="10">
    <source>
        <dbReference type="ARBA" id="ARBA00022989"/>
    </source>
</evidence>
<evidence type="ECO:0000313" key="16">
    <source>
        <dbReference type="EMBL" id="KFE58904.1"/>
    </source>
</evidence>
<protein>
    <recommendedName>
        <fullName evidence="3">histidine kinase</fullName>
        <ecNumber evidence="3">2.7.13.3</ecNumber>
    </recommendedName>
</protein>
<evidence type="ECO:0000256" key="11">
    <source>
        <dbReference type="ARBA" id="ARBA00023012"/>
    </source>
</evidence>
<keyword evidence="11" id="KW-0902">Two-component regulatory system</keyword>
<dbReference type="PRINTS" id="PR00344">
    <property type="entry name" value="BCTRLSENSOR"/>
</dbReference>
<evidence type="ECO:0000259" key="15">
    <source>
        <dbReference type="PROSITE" id="PS50113"/>
    </source>
</evidence>
<dbReference type="InterPro" id="IPR003661">
    <property type="entry name" value="HisK_dim/P_dom"/>
</dbReference>
<evidence type="ECO:0000256" key="4">
    <source>
        <dbReference type="ARBA" id="ARBA00022553"/>
    </source>
</evidence>
<evidence type="ECO:0000259" key="14">
    <source>
        <dbReference type="PROSITE" id="PS50112"/>
    </source>
</evidence>
<dbReference type="SMART" id="SM00091">
    <property type="entry name" value="PAS"/>
    <property type="match status" value="2"/>
</dbReference>
<evidence type="ECO:0000256" key="7">
    <source>
        <dbReference type="ARBA" id="ARBA00022741"/>
    </source>
</evidence>
<organism evidence="16 17">
    <name type="scientific">Hyalangium minutum</name>
    <dbReference type="NCBI Taxonomy" id="394096"/>
    <lineage>
        <taxon>Bacteria</taxon>
        <taxon>Pseudomonadati</taxon>
        <taxon>Myxococcota</taxon>
        <taxon>Myxococcia</taxon>
        <taxon>Myxococcales</taxon>
        <taxon>Cystobacterineae</taxon>
        <taxon>Archangiaceae</taxon>
        <taxon>Hyalangium</taxon>
    </lineage>
</organism>
<dbReference type="SUPFAM" id="SSF55785">
    <property type="entry name" value="PYP-like sensor domain (PAS domain)"/>
    <property type="match status" value="2"/>
</dbReference>
<dbReference type="InterPro" id="IPR000700">
    <property type="entry name" value="PAS-assoc_C"/>
</dbReference>
<dbReference type="SUPFAM" id="SSF55874">
    <property type="entry name" value="ATPase domain of HSP90 chaperone/DNA topoisomerase II/histidine kinase"/>
    <property type="match status" value="1"/>
</dbReference>
<dbReference type="NCBIfam" id="TIGR00229">
    <property type="entry name" value="sensory_box"/>
    <property type="match status" value="1"/>
</dbReference>
<dbReference type="InterPro" id="IPR005467">
    <property type="entry name" value="His_kinase_dom"/>
</dbReference>
<dbReference type="InterPro" id="IPR000014">
    <property type="entry name" value="PAS"/>
</dbReference>
<dbReference type="CDD" id="cd00082">
    <property type="entry name" value="HisKA"/>
    <property type="match status" value="1"/>
</dbReference>
<keyword evidence="17" id="KW-1185">Reference proteome</keyword>
<dbReference type="Pfam" id="PF00989">
    <property type="entry name" value="PAS"/>
    <property type="match status" value="1"/>
</dbReference>
<dbReference type="CDD" id="cd00130">
    <property type="entry name" value="PAS"/>
    <property type="match status" value="1"/>
</dbReference>
<evidence type="ECO:0000256" key="2">
    <source>
        <dbReference type="ARBA" id="ARBA00004141"/>
    </source>
</evidence>
<dbReference type="InterPro" id="IPR013767">
    <property type="entry name" value="PAS_fold"/>
</dbReference>
<name>A0A085VTZ1_9BACT</name>
<dbReference type="PATRIC" id="fig|394096.3.peg.8918"/>
<dbReference type="InterPro" id="IPR035965">
    <property type="entry name" value="PAS-like_dom_sf"/>
</dbReference>
<keyword evidence="4" id="KW-0597">Phosphoprotein</keyword>
<evidence type="ECO:0000256" key="1">
    <source>
        <dbReference type="ARBA" id="ARBA00000085"/>
    </source>
</evidence>
<dbReference type="GO" id="GO:0030295">
    <property type="term" value="F:protein kinase activator activity"/>
    <property type="evidence" value="ECO:0007669"/>
    <property type="project" value="TreeGrafter"/>
</dbReference>
<dbReference type="InterPro" id="IPR001610">
    <property type="entry name" value="PAC"/>
</dbReference>
<dbReference type="SMART" id="SM00387">
    <property type="entry name" value="HATPase_c"/>
    <property type="match status" value="1"/>
</dbReference>
<comment type="caution">
    <text evidence="16">The sequence shown here is derived from an EMBL/GenBank/DDBJ whole genome shotgun (WGS) entry which is preliminary data.</text>
</comment>
<accession>A0A085VTZ1</accession>
<gene>
    <name evidence="16" type="ORF">DB31_6201</name>
</gene>
<dbReference type="InterPro" id="IPR029016">
    <property type="entry name" value="GAF-like_dom_sf"/>
</dbReference>
<dbReference type="InterPro" id="IPR050351">
    <property type="entry name" value="BphY/WalK/GraS-like"/>
</dbReference>
<evidence type="ECO:0000256" key="3">
    <source>
        <dbReference type="ARBA" id="ARBA00012438"/>
    </source>
</evidence>
<keyword evidence="5" id="KW-0808">Transferase</keyword>
<dbReference type="Proteomes" id="UP000028725">
    <property type="component" value="Unassembled WGS sequence"/>
</dbReference>
<evidence type="ECO:0000256" key="9">
    <source>
        <dbReference type="ARBA" id="ARBA00022840"/>
    </source>
</evidence>
<dbReference type="Pfam" id="PF00512">
    <property type="entry name" value="HisKA"/>
    <property type="match status" value="1"/>
</dbReference>
<dbReference type="FunFam" id="3.30.565.10:FF:000006">
    <property type="entry name" value="Sensor histidine kinase WalK"/>
    <property type="match status" value="1"/>
</dbReference>
<dbReference type="GO" id="GO:0000155">
    <property type="term" value="F:phosphorelay sensor kinase activity"/>
    <property type="evidence" value="ECO:0007669"/>
    <property type="project" value="InterPro"/>
</dbReference>
<dbReference type="GO" id="GO:0007234">
    <property type="term" value="P:osmosensory signaling via phosphorelay pathway"/>
    <property type="evidence" value="ECO:0007669"/>
    <property type="project" value="TreeGrafter"/>
</dbReference>
<dbReference type="STRING" id="394096.DB31_6201"/>
<feature type="domain" description="PAC" evidence="15">
    <location>
        <begin position="242"/>
        <end position="294"/>
    </location>
</feature>
<dbReference type="InterPro" id="IPR004358">
    <property type="entry name" value="Sig_transdc_His_kin-like_C"/>
</dbReference>
<dbReference type="Pfam" id="PF02518">
    <property type="entry name" value="HATPase_c"/>
    <property type="match status" value="1"/>
</dbReference>
<dbReference type="PROSITE" id="PS50112">
    <property type="entry name" value="PAS"/>
    <property type="match status" value="1"/>
</dbReference>
<keyword evidence="10" id="KW-1133">Transmembrane helix</keyword>
<feature type="domain" description="Histidine kinase" evidence="13">
    <location>
        <begin position="477"/>
        <end position="695"/>
    </location>
</feature>